<dbReference type="EMBL" id="QJRY01000013">
    <property type="protein sequence ID" value="PYB69777.1"/>
    <property type="molecule type" value="Genomic_DNA"/>
</dbReference>
<dbReference type="Gene3D" id="3.40.50.2000">
    <property type="entry name" value="Glycogen Phosphorylase B"/>
    <property type="match status" value="2"/>
</dbReference>
<keyword evidence="3" id="KW-1185">Reference proteome</keyword>
<keyword evidence="1 2" id="KW-0808">Transferase</keyword>
<dbReference type="PANTHER" id="PTHR46401">
    <property type="entry name" value="GLYCOSYLTRANSFERASE WBBK-RELATED"/>
    <property type="match status" value="1"/>
</dbReference>
<dbReference type="GO" id="GO:0016740">
    <property type="term" value="F:transferase activity"/>
    <property type="evidence" value="ECO:0007669"/>
    <property type="project" value="UniProtKB-KW"/>
</dbReference>
<name>A0ABX5NLX5_9HYPH</name>
<accession>A0ABX5NLX5</accession>
<protein>
    <submittedName>
        <fullName evidence="2">Glycosyl transferase</fullName>
    </submittedName>
</protein>
<dbReference type="Pfam" id="PF13692">
    <property type="entry name" value="Glyco_trans_1_4"/>
    <property type="match status" value="1"/>
</dbReference>
<sequence length="347" mass="36916">MSLSLTFAYPGDLGINTGGYGYDRRVVAGLQTLGWSVTLLPLGDGFPAPSQTVLDTAEARLSALPDNTLVLVDGLAYGVLDGWASYHATRLRIAALVHHPLALETGISRDERLRVAASERKALSFARHVFVTSPMTGRELVENYAVSPTARTVALPGTEPSGLSPRKNEPPVIISVGTLTRRKGHDVLIRALKQVETLPWTARIVGSRTLDTATASALDALIASLDLAERIKLVGEVEDSRAEMMRADIFALASRYEGYGMVFAEALSHGLPIVACATGAVPEVVPENAGVLVPVDDVEAFAGALRQMLTEATTREAKARGSAAAGGRLPTWNDTAAILSRRLQELT</sequence>
<gene>
    <name evidence="2" type="ORF">DMY87_23115</name>
</gene>
<dbReference type="Proteomes" id="UP000247536">
    <property type="component" value="Unassembled WGS sequence"/>
</dbReference>
<evidence type="ECO:0000313" key="2">
    <source>
        <dbReference type="EMBL" id="PYB69777.1"/>
    </source>
</evidence>
<evidence type="ECO:0000313" key="3">
    <source>
        <dbReference type="Proteomes" id="UP000247536"/>
    </source>
</evidence>
<reference evidence="2 3" key="1">
    <citation type="submission" date="2018-06" db="EMBL/GenBank/DDBJ databases">
        <title>Rhizobium wuzhouense sp. nov., isolated from roots of Oryza officinalis.</title>
        <authorList>
            <person name="Yuan T."/>
        </authorList>
    </citation>
    <scope>NUCLEOTIDE SEQUENCE [LARGE SCALE GENOMIC DNA]</scope>
    <source>
        <strain evidence="2 3">W44</strain>
    </source>
</reference>
<organism evidence="2 3">
    <name type="scientific">Rhizobium wuzhouense</name>
    <dbReference type="NCBI Taxonomy" id="1986026"/>
    <lineage>
        <taxon>Bacteria</taxon>
        <taxon>Pseudomonadati</taxon>
        <taxon>Pseudomonadota</taxon>
        <taxon>Alphaproteobacteria</taxon>
        <taxon>Hyphomicrobiales</taxon>
        <taxon>Rhizobiaceae</taxon>
        <taxon>Rhizobium/Agrobacterium group</taxon>
        <taxon>Rhizobium</taxon>
    </lineage>
</organism>
<dbReference type="SUPFAM" id="SSF53756">
    <property type="entry name" value="UDP-Glycosyltransferase/glycogen phosphorylase"/>
    <property type="match status" value="1"/>
</dbReference>
<proteinExistence type="predicted"/>
<evidence type="ECO:0000256" key="1">
    <source>
        <dbReference type="ARBA" id="ARBA00022679"/>
    </source>
</evidence>
<comment type="caution">
    <text evidence="2">The sequence shown here is derived from an EMBL/GenBank/DDBJ whole genome shotgun (WGS) entry which is preliminary data.</text>
</comment>
<dbReference type="PANTHER" id="PTHR46401:SF2">
    <property type="entry name" value="GLYCOSYLTRANSFERASE WBBK-RELATED"/>
    <property type="match status" value="1"/>
</dbReference>
<dbReference type="CDD" id="cd03801">
    <property type="entry name" value="GT4_PimA-like"/>
    <property type="match status" value="1"/>
</dbReference>
<dbReference type="RefSeq" id="WP_110794007.1">
    <property type="nucleotide sequence ID" value="NZ_QJRY01000013.1"/>
</dbReference>